<protein>
    <recommendedName>
        <fullName evidence="2">C2H2-type domain-containing protein</fullName>
    </recommendedName>
</protein>
<gene>
    <name evidence="3" type="ORF">V9T40_010889</name>
</gene>
<reference evidence="3 4" key="1">
    <citation type="submission" date="2024-03" db="EMBL/GenBank/DDBJ databases">
        <title>Adaptation during the transition from Ophiocordyceps entomopathogen to insect associate is accompanied by gene loss and intensified selection.</title>
        <authorList>
            <person name="Ward C.M."/>
            <person name="Onetto C.A."/>
            <person name="Borneman A.R."/>
        </authorList>
    </citation>
    <scope>NUCLEOTIDE SEQUENCE [LARGE SCALE GENOMIC DNA]</scope>
    <source>
        <strain evidence="3">AWRI1</strain>
        <tissue evidence="3">Single Adult Female</tissue>
    </source>
</reference>
<proteinExistence type="predicted"/>
<evidence type="ECO:0000259" key="2">
    <source>
        <dbReference type="PROSITE" id="PS50157"/>
    </source>
</evidence>
<dbReference type="Gene3D" id="3.30.160.60">
    <property type="entry name" value="Classic Zinc Finger"/>
    <property type="match status" value="1"/>
</dbReference>
<dbReference type="Pfam" id="PF00096">
    <property type="entry name" value="zf-C2H2"/>
    <property type="match status" value="1"/>
</dbReference>
<name>A0AAN9T4F2_9HEMI</name>
<dbReference type="GO" id="GO:0008270">
    <property type="term" value="F:zinc ion binding"/>
    <property type="evidence" value="ECO:0007669"/>
    <property type="project" value="UniProtKB-KW"/>
</dbReference>
<dbReference type="SMART" id="SM00355">
    <property type="entry name" value="ZnF_C2H2"/>
    <property type="match status" value="2"/>
</dbReference>
<dbReference type="InterPro" id="IPR013087">
    <property type="entry name" value="Znf_C2H2_type"/>
</dbReference>
<accession>A0AAN9T4F2</accession>
<feature type="domain" description="C2H2-type" evidence="2">
    <location>
        <begin position="39"/>
        <end position="67"/>
    </location>
</feature>
<dbReference type="PROSITE" id="PS50157">
    <property type="entry name" value="ZINC_FINGER_C2H2_2"/>
    <property type="match status" value="2"/>
</dbReference>
<keyword evidence="4" id="KW-1185">Reference proteome</keyword>
<feature type="domain" description="C2H2-type" evidence="2">
    <location>
        <begin position="69"/>
        <end position="92"/>
    </location>
</feature>
<keyword evidence="1" id="KW-0479">Metal-binding</keyword>
<keyword evidence="1" id="KW-0863">Zinc-finger</keyword>
<comment type="caution">
    <text evidence="3">The sequence shown here is derived from an EMBL/GenBank/DDBJ whole genome shotgun (WGS) entry which is preliminary data.</text>
</comment>
<dbReference type="AlphaFoldDB" id="A0AAN9T4F2"/>
<evidence type="ECO:0000256" key="1">
    <source>
        <dbReference type="PROSITE-ProRule" id="PRU00042"/>
    </source>
</evidence>
<dbReference type="Proteomes" id="UP001367676">
    <property type="component" value="Unassembled WGS sequence"/>
</dbReference>
<organism evidence="3 4">
    <name type="scientific">Parthenolecanium corni</name>
    <dbReference type="NCBI Taxonomy" id="536013"/>
    <lineage>
        <taxon>Eukaryota</taxon>
        <taxon>Metazoa</taxon>
        <taxon>Ecdysozoa</taxon>
        <taxon>Arthropoda</taxon>
        <taxon>Hexapoda</taxon>
        <taxon>Insecta</taxon>
        <taxon>Pterygota</taxon>
        <taxon>Neoptera</taxon>
        <taxon>Paraneoptera</taxon>
        <taxon>Hemiptera</taxon>
        <taxon>Sternorrhyncha</taxon>
        <taxon>Coccoidea</taxon>
        <taxon>Coccidae</taxon>
        <taxon>Parthenolecanium</taxon>
    </lineage>
</organism>
<dbReference type="EMBL" id="JBBCAQ010000037">
    <property type="protein sequence ID" value="KAK7573698.1"/>
    <property type="molecule type" value="Genomic_DNA"/>
</dbReference>
<evidence type="ECO:0000313" key="3">
    <source>
        <dbReference type="EMBL" id="KAK7573698.1"/>
    </source>
</evidence>
<sequence length="97" mass="11528">MFNIDTMIENVDNAFPFLHVSSKLELKRAYRRSNEEGTFECPNGCGRTYHLKNSLYKHLKFDCGVEKQFECHVCRKQFSRKTSMRNHLFLVHKIITN</sequence>
<keyword evidence="1" id="KW-0862">Zinc</keyword>
<dbReference type="InterPro" id="IPR036236">
    <property type="entry name" value="Znf_C2H2_sf"/>
</dbReference>
<dbReference type="SUPFAM" id="SSF57667">
    <property type="entry name" value="beta-beta-alpha zinc fingers"/>
    <property type="match status" value="1"/>
</dbReference>
<evidence type="ECO:0000313" key="4">
    <source>
        <dbReference type="Proteomes" id="UP001367676"/>
    </source>
</evidence>
<dbReference type="PROSITE" id="PS00028">
    <property type="entry name" value="ZINC_FINGER_C2H2_1"/>
    <property type="match status" value="1"/>
</dbReference>